<proteinExistence type="predicted"/>
<evidence type="ECO:0000313" key="3">
    <source>
        <dbReference type="Proteomes" id="UP001499843"/>
    </source>
</evidence>
<dbReference type="Proteomes" id="UP001499843">
    <property type="component" value="Unassembled WGS sequence"/>
</dbReference>
<keyword evidence="1" id="KW-0732">Signal</keyword>
<dbReference type="Pfam" id="PF00300">
    <property type="entry name" value="His_Phos_1"/>
    <property type="match status" value="1"/>
</dbReference>
<dbReference type="InterPro" id="IPR013078">
    <property type="entry name" value="His_Pase_superF_clade-1"/>
</dbReference>
<dbReference type="RefSeq" id="WP_344490799.1">
    <property type="nucleotide sequence ID" value="NZ_BAAAQX010000037.1"/>
</dbReference>
<dbReference type="Gene3D" id="3.40.50.1240">
    <property type="entry name" value="Phosphoglycerate mutase-like"/>
    <property type="match status" value="1"/>
</dbReference>
<sequence length="217" mass="22286">MLFIRHATTPGMRAARFPCAAAACCAGAGAASRPSGGAACLSGAGEADPASLARASALRPLVTGRPAWVSPARAAWQTAQALELEPHVCAALGEADCGRWGGLPYEQVAREESEALARWLTDPHAAPHGGESLATLASRVATWLDAARTPARRTPSSPPPAADGVVICDAGVIRAALAHALGLAPTTTAHFDLTPLSTTELLPTRDGWRVAHVNRKA</sequence>
<dbReference type="EMBL" id="BAAAQX010000037">
    <property type="protein sequence ID" value="GAA2214035.1"/>
    <property type="molecule type" value="Genomic_DNA"/>
</dbReference>
<feature type="signal peptide" evidence="1">
    <location>
        <begin position="1"/>
        <end position="30"/>
    </location>
</feature>
<keyword evidence="3" id="KW-1185">Reference proteome</keyword>
<gene>
    <name evidence="2" type="ORF">GCM10009850_094990</name>
</gene>
<protein>
    <recommendedName>
        <fullName evidence="4">Broad specificity phosphatase PhoE</fullName>
    </recommendedName>
</protein>
<evidence type="ECO:0008006" key="4">
    <source>
        <dbReference type="Google" id="ProtNLM"/>
    </source>
</evidence>
<organism evidence="2 3">
    <name type="scientific">Nonomuraea monospora</name>
    <dbReference type="NCBI Taxonomy" id="568818"/>
    <lineage>
        <taxon>Bacteria</taxon>
        <taxon>Bacillati</taxon>
        <taxon>Actinomycetota</taxon>
        <taxon>Actinomycetes</taxon>
        <taxon>Streptosporangiales</taxon>
        <taxon>Streptosporangiaceae</taxon>
        <taxon>Nonomuraea</taxon>
    </lineage>
</organism>
<comment type="caution">
    <text evidence="2">The sequence shown here is derived from an EMBL/GenBank/DDBJ whole genome shotgun (WGS) entry which is preliminary data.</text>
</comment>
<dbReference type="InterPro" id="IPR029033">
    <property type="entry name" value="His_PPase_superfam"/>
</dbReference>
<feature type="chain" id="PRO_5046058370" description="Broad specificity phosphatase PhoE" evidence="1">
    <location>
        <begin position="31"/>
        <end position="217"/>
    </location>
</feature>
<name>A0ABN3CWZ9_9ACTN</name>
<evidence type="ECO:0000313" key="2">
    <source>
        <dbReference type="EMBL" id="GAA2214035.1"/>
    </source>
</evidence>
<evidence type="ECO:0000256" key="1">
    <source>
        <dbReference type="SAM" id="SignalP"/>
    </source>
</evidence>
<accession>A0ABN3CWZ9</accession>
<reference evidence="2 3" key="1">
    <citation type="journal article" date="2019" name="Int. J. Syst. Evol. Microbiol.">
        <title>The Global Catalogue of Microorganisms (GCM) 10K type strain sequencing project: providing services to taxonomists for standard genome sequencing and annotation.</title>
        <authorList>
            <consortium name="The Broad Institute Genomics Platform"/>
            <consortium name="The Broad Institute Genome Sequencing Center for Infectious Disease"/>
            <person name="Wu L."/>
            <person name="Ma J."/>
        </authorList>
    </citation>
    <scope>NUCLEOTIDE SEQUENCE [LARGE SCALE GENOMIC DNA]</scope>
    <source>
        <strain evidence="2 3">JCM 16114</strain>
    </source>
</reference>
<dbReference type="SUPFAM" id="SSF53254">
    <property type="entry name" value="Phosphoglycerate mutase-like"/>
    <property type="match status" value="1"/>
</dbReference>